<gene>
    <name evidence="3" type="ORF">E2C01_037409</name>
</gene>
<organism evidence="3 4">
    <name type="scientific">Portunus trituberculatus</name>
    <name type="common">Swimming crab</name>
    <name type="synonym">Neptunus trituberculatus</name>
    <dbReference type="NCBI Taxonomy" id="210409"/>
    <lineage>
        <taxon>Eukaryota</taxon>
        <taxon>Metazoa</taxon>
        <taxon>Ecdysozoa</taxon>
        <taxon>Arthropoda</taxon>
        <taxon>Crustacea</taxon>
        <taxon>Multicrustacea</taxon>
        <taxon>Malacostraca</taxon>
        <taxon>Eumalacostraca</taxon>
        <taxon>Eucarida</taxon>
        <taxon>Decapoda</taxon>
        <taxon>Pleocyemata</taxon>
        <taxon>Brachyura</taxon>
        <taxon>Eubrachyura</taxon>
        <taxon>Portunoidea</taxon>
        <taxon>Portunidae</taxon>
        <taxon>Portuninae</taxon>
        <taxon>Portunus</taxon>
    </lineage>
</organism>
<keyword evidence="4" id="KW-1185">Reference proteome</keyword>
<dbReference type="AlphaFoldDB" id="A0A5B7FEJ0"/>
<evidence type="ECO:0000256" key="2">
    <source>
        <dbReference type="SAM" id="Phobius"/>
    </source>
</evidence>
<reference evidence="3 4" key="1">
    <citation type="submission" date="2019-05" db="EMBL/GenBank/DDBJ databases">
        <title>Another draft genome of Portunus trituberculatus and its Hox gene families provides insights of decapod evolution.</title>
        <authorList>
            <person name="Jeong J.-H."/>
            <person name="Song I."/>
            <person name="Kim S."/>
            <person name="Choi T."/>
            <person name="Kim D."/>
            <person name="Ryu S."/>
            <person name="Kim W."/>
        </authorList>
    </citation>
    <scope>NUCLEOTIDE SEQUENCE [LARGE SCALE GENOMIC DNA]</scope>
    <source>
        <tissue evidence="3">Muscle</tissue>
    </source>
</reference>
<feature type="compositionally biased region" description="Polar residues" evidence="1">
    <location>
        <begin position="1"/>
        <end position="12"/>
    </location>
</feature>
<comment type="caution">
    <text evidence="3">The sequence shown here is derived from an EMBL/GenBank/DDBJ whole genome shotgun (WGS) entry which is preliminary data.</text>
</comment>
<sequence>MVENYIKNQSPLQPREGKEETGVKKTSARNVEPALRSLRQLDESGLAIAIHYMQAGGLTDKFFEEVLLEDLHHDDHGDEETWLDLHDQDTVATGAKAHSCIRGGAWLNTGGARHSCSAGRQAGMLQRGSPPRRGKRNRKATVALVAGKKSNLVLSLEHLLGAFVVMAAGFLIASFSLAVERCCLHSHA</sequence>
<proteinExistence type="predicted"/>
<dbReference type="Proteomes" id="UP000324222">
    <property type="component" value="Unassembled WGS sequence"/>
</dbReference>
<dbReference type="EMBL" id="VSRR010005977">
    <property type="protein sequence ID" value="MPC43756.1"/>
    <property type="molecule type" value="Genomic_DNA"/>
</dbReference>
<protein>
    <submittedName>
        <fullName evidence="3">Uncharacterized protein</fullName>
    </submittedName>
</protein>
<feature type="region of interest" description="Disordered" evidence="1">
    <location>
        <begin position="119"/>
        <end position="138"/>
    </location>
</feature>
<evidence type="ECO:0000256" key="1">
    <source>
        <dbReference type="SAM" id="MobiDB-lite"/>
    </source>
</evidence>
<evidence type="ECO:0000313" key="3">
    <source>
        <dbReference type="EMBL" id="MPC43756.1"/>
    </source>
</evidence>
<keyword evidence="2" id="KW-0812">Transmembrane</keyword>
<feature type="transmembrane region" description="Helical" evidence="2">
    <location>
        <begin position="159"/>
        <end position="179"/>
    </location>
</feature>
<evidence type="ECO:0000313" key="4">
    <source>
        <dbReference type="Proteomes" id="UP000324222"/>
    </source>
</evidence>
<keyword evidence="2" id="KW-0472">Membrane</keyword>
<accession>A0A5B7FEJ0</accession>
<feature type="region of interest" description="Disordered" evidence="1">
    <location>
        <begin position="1"/>
        <end position="28"/>
    </location>
</feature>
<keyword evidence="2" id="KW-1133">Transmembrane helix</keyword>
<name>A0A5B7FEJ0_PORTR</name>